<feature type="transmembrane region" description="Helical" evidence="5">
    <location>
        <begin position="168"/>
        <end position="188"/>
    </location>
</feature>
<dbReference type="GO" id="GO:0016020">
    <property type="term" value="C:membrane"/>
    <property type="evidence" value="ECO:0007669"/>
    <property type="project" value="UniProtKB-SubCell"/>
</dbReference>
<gene>
    <name evidence="8" type="ORF">BN980_GECA03s05235g</name>
</gene>
<feature type="transmembrane region" description="Helical" evidence="5">
    <location>
        <begin position="548"/>
        <end position="565"/>
    </location>
</feature>
<evidence type="ECO:0000256" key="5">
    <source>
        <dbReference type="SAM" id="Phobius"/>
    </source>
</evidence>
<feature type="domain" description="Integral membrane bound transporter" evidence="7">
    <location>
        <begin position="571"/>
        <end position="709"/>
    </location>
</feature>
<dbReference type="InterPro" id="IPR052430">
    <property type="entry name" value="IVT-Associated"/>
</dbReference>
<dbReference type="AlphaFoldDB" id="A0A0J9X5G9"/>
<dbReference type="OrthoDB" id="68611at2759"/>
<feature type="transmembrane region" description="Helical" evidence="5">
    <location>
        <begin position="650"/>
        <end position="671"/>
    </location>
</feature>
<sequence>MGSPGGAVNGRPTITRKATFVSLRRNSVYVSDTGDDRARLLPNGTSSGSAVSNEYTPLLPANRRNPVSKITRFSTFIRSKEFRNVMKCSIAYLLASLIVYTPLRKIYGISENKHMAATVAVYFHPARTAGSMIESIFFVFLSLAYSGSMAVTSMFVSRAFSHWDLKLVGYAIELFVFCAFGLGSIAFVKQRVNKPTFNTACSVAAIFLVTTLVKEGSVQAGIIQFDRVLLSFNLVSTGVAISALVCLLLYPSSAVTQVKNALNKSMGLNSELLGLLTDNFIDMKSVHSTQYSTLKNDANACFKNLHKAISDARYELHLQGKEEELRILKELINSSYRLLLHLNGLGSSSFTQRSLIRHDKNSNPPLTSSLDLFKQFSDNIGPLMKNYTNTLITTLDDMPFKKGPKPHYLATTIRATESYADAREKAIADLYKQTAVSREDLDFQAAASEEGAAASCGNFSYLLEEFGNELINFLRILDNYKEVSIRSPRSFEWLKFWKQTQPIIKAETTATLRELSKNLQVERISGKPTFSLRLWRSLHYFRRPDVQFGIKVGLGAAIFAIPAFTNKLRPLFGRWRGEWGLITFVIIMSKSVGGTSSSVKIRILGTFLGAFMGFLIWTAFPEHEIILPLIGFLVSIPCFYIILNWKQKNMFGRFILLTLNLTLLYTYSLSISDQDDGNEDDDETQLIVKDIAFHRFVSVCVGVIWALLITTLVLPNSARSKLKRGLSILWLQMGIVWKNDVLESIPRRENPDAITPGIKGETLMQLVMLELQEFLVNAPNELRLKGPFPIQEYKTLLASTQHILDAFQDISALVSKVIKPSSKEVEIIEYTRAERLELCNRIFLYFYLLSSAMRLGFPLPEKMPSTEHAIDRILVKLNECRLKNISKEEDYGDDEDFVLFYSYILVTINITEQLAGMALQIQKLFGVIEDDIFQV</sequence>
<comment type="caution">
    <text evidence="8">The sequence shown here is derived from an EMBL/GenBank/DDBJ whole genome shotgun (WGS) entry which is preliminary data.</text>
</comment>
<keyword evidence="9" id="KW-1185">Reference proteome</keyword>
<feature type="transmembrane region" description="Helical" evidence="5">
    <location>
        <begin position="136"/>
        <end position="156"/>
    </location>
</feature>
<keyword evidence="3 5" id="KW-1133">Transmembrane helix</keyword>
<evidence type="ECO:0000256" key="4">
    <source>
        <dbReference type="ARBA" id="ARBA00023136"/>
    </source>
</evidence>
<evidence type="ECO:0000256" key="1">
    <source>
        <dbReference type="ARBA" id="ARBA00004141"/>
    </source>
</evidence>
<proteinExistence type="predicted"/>
<comment type="subcellular location">
    <subcellularLocation>
        <location evidence="1">Membrane</location>
        <topology evidence="1">Multi-pass membrane protein</topology>
    </subcellularLocation>
</comment>
<feature type="transmembrane region" description="Helical" evidence="5">
    <location>
        <begin position="691"/>
        <end position="714"/>
    </location>
</feature>
<feature type="transmembrane region" description="Helical" evidence="5">
    <location>
        <begin position="571"/>
        <end position="589"/>
    </location>
</feature>
<evidence type="ECO:0000313" key="8">
    <source>
        <dbReference type="EMBL" id="CDO52643.1"/>
    </source>
</evidence>
<dbReference type="PANTHER" id="PTHR47804:SF1">
    <property type="entry name" value="DUF2421 DOMAIN-CONTAINING PROTEIN"/>
    <property type="match status" value="1"/>
</dbReference>
<dbReference type="PANTHER" id="PTHR47804">
    <property type="entry name" value="60S RIBOSOMAL PROTEIN L19"/>
    <property type="match status" value="1"/>
</dbReference>
<keyword evidence="2 5" id="KW-0812">Transmembrane</keyword>
<dbReference type="Pfam" id="PF13515">
    <property type="entry name" value="FUSC_2"/>
    <property type="match status" value="1"/>
</dbReference>
<dbReference type="Proteomes" id="UP000242525">
    <property type="component" value="Unassembled WGS sequence"/>
</dbReference>
<feature type="domain" description="DUF2421" evidence="6">
    <location>
        <begin position="764"/>
        <end position="865"/>
    </location>
</feature>
<feature type="transmembrane region" description="Helical" evidence="5">
    <location>
        <begin position="195"/>
        <end position="213"/>
    </location>
</feature>
<organism evidence="8 9">
    <name type="scientific">Geotrichum candidum</name>
    <name type="common">Oospora lactis</name>
    <name type="synonym">Dipodascus geotrichum</name>
    <dbReference type="NCBI Taxonomy" id="1173061"/>
    <lineage>
        <taxon>Eukaryota</taxon>
        <taxon>Fungi</taxon>
        <taxon>Dikarya</taxon>
        <taxon>Ascomycota</taxon>
        <taxon>Saccharomycotina</taxon>
        <taxon>Dipodascomycetes</taxon>
        <taxon>Dipodascales</taxon>
        <taxon>Dipodascaceae</taxon>
        <taxon>Geotrichum</taxon>
    </lineage>
</organism>
<evidence type="ECO:0000259" key="7">
    <source>
        <dbReference type="Pfam" id="PF13515"/>
    </source>
</evidence>
<feature type="transmembrane region" description="Helical" evidence="5">
    <location>
        <begin position="601"/>
        <end position="619"/>
    </location>
</feature>
<dbReference type="EMBL" id="CCBN010000003">
    <property type="protein sequence ID" value="CDO52643.1"/>
    <property type="molecule type" value="Genomic_DNA"/>
</dbReference>
<evidence type="ECO:0000256" key="2">
    <source>
        <dbReference type="ARBA" id="ARBA00022692"/>
    </source>
</evidence>
<keyword evidence="4 5" id="KW-0472">Membrane</keyword>
<feature type="transmembrane region" description="Helical" evidence="5">
    <location>
        <begin position="228"/>
        <end position="250"/>
    </location>
</feature>
<evidence type="ECO:0000313" key="9">
    <source>
        <dbReference type="Proteomes" id="UP000242525"/>
    </source>
</evidence>
<dbReference type="STRING" id="1173061.A0A0J9X5G9"/>
<reference evidence="8" key="1">
    <citation type="submission" date="2014-03" db="EMBL/GenBank/DDBJ databases">
        <authorList>
            <person name="Casaregola S."/>
        </authorList>
    </citation>
    <scope>NUCLEOTIDE SEQUENCE [LARGE SCALE GENOMIC DNA]</scope>
    <source>
        <strain evidence="8">CLIB 918</strain>
    </source>
</reference>
<dbReference type="Pfam" id="PF10334">
    <property type="entry name" value="BRE4"/>
    <property type="match status" value="1"/>
</dbReference>
<dbReference type="InterPro" id="IPR049453">
    <property type="entry name" value="Memb_transporter_dom"/>
</dbReference>
<accession>A0A0J9X5G9</accession>
<protein>
    <submittedName>
        <fullName evidence="8">Uncharacterized protein</fullName>
    </submittedName>
</protein>
<name>A0A0J9X5G9_GEOCN</name>
<evidence type="ECO:0000256" key="3">
    <source>
        <dbReference type="ARBA" id="ARBA00022989"/>
    </source>
</evidence>
<feature type="transmembrane region" description="Helical" evidence="5">
    <location>
        <begin position="625"/>
        <end position="643"/>
    </location>
</feature>
<dbReference type="InterPro" id="IPR018820">
    <property type="entry name" value="BRE4-related_DUF2421"/>
</dbReference>
<evidence type="ECO:0000259" key="6">
    <source>
        <dbReference type="Pfam" id="PF10334"/>
    </source>
</evidence>